<feature type="transmembrane region" description="Helical" evidence="1">
    <location>
        <begin position="60"/>
        <end position="80"/>
    </location>
</feature>
<dbReference type="EMBL" id="CP034412">
    <property type="protein sequence ID" value="QCY46391.1"/>
    <property type="molecule type" value="Genomic_DNA"/>
</dbReference>
<keyword evidence="1" id="KW-1133">Transmembrane helix</keyword>
<feature type="transmembrane region" description="Helical" evidence="1">
    <location>
        <begin position="36"/>
        <end position="54"/>
    </location>
</feature>
<dbReference type="PANTHER" id="PTHR34351">
    <property type="entry name" value="SLR1927 PROTEIN-RELATED"/>
    <property type="match status" value="1"/>
</dbReference>
<evidence type="ECO:0000313" key="3">
    <source>
        <dbReference type="EMBL" id="QCY46391.1"/>
    </source>
</evidence>
<evidence type="ECO:0000256" key="1">
    <source>
        <dbReference type="SAM" id="Phobius"/>
    </source>
</evidence>
<dbReference type="AlphaFoldDB" id="A0A5B7WQQ0"/>
<accession>A0A5B7WQQ0</accession>
<protein>
    <recommendedName>
        <fullName evidence="2">DUF58 domain-containing protein</fullName>
    </recommendedName>
</protein>
<gene>
    <name evidence="3" type="ORF">GcLGCM259_0629</name>
</gene>
<proteinExistence type="predicted"/>
<name>A0A5B7WQQ0_9MICC</name>
<feature type="domain" description="DUF58" evidence="2">
    <location>
        <begin position="212"/>
        <end position="261"/>
    </location>
</feature>
<dbReference type="Pfam" id="PF01882">
    <property type="entry name" value="DUF58"/>
    <property type="match status" value="1"/>
</dbReference>
<dbReference type="PANTHER" id="PTHR34351:SF1">
    <property type="entry name" value="SLR1927 PROTEIN"/>
    <property type="match status" value="1"/>
</dbReference>
<keyword evidence="4" id="KW-1185">Reference proteome</keyword>
<evidence type="ECO:0000259" key="2">
    <source>
        <dbReference type="Pfam" id="PF01882"/>
    </source>
</evidence>
<keyword evidence="1" id="KW-0472">Membrane</keyword>
<keyword evidence="1" id="KW-0812">Transmembrane</keyword>
<reference evidence="3 4" key="1">
    <citation type="submission" date="2018-12" db="EMBL/GenBank/DDBJ databases">
        <title>Complete Genome Sequence of Glutamicibacter creatinolyticus strain LGCM259,isolated from an abscess of a 12-year-old mare in Italy.</title>
        <authorList>
            <person name="Santos R.G."/>
            <person name="Silva A.L."/>
            <person name="Seyffert N."/>
            <person name="Castro T.L.P."/>
            <person name="Attili A.R."/>
            <person name="Rifici C."/>
            <person name="Mazzullo G."/>
            <person name="Brenig B."/>
            <person name="Venanzi F."/>
            <person name="Azevedo V."/>
        </authorList>
    </citation>
    <scope>NUCLEOTIDE SEQUENCE [LARGE SCALE GENOMIC DNA]</scope>
    <source>
        <strain evidence="3 4">LGCM 259</strain>
    </source>
</reference>
<dbReference type="InterPro" id="IPR002881">
    <property type="entry name" value="DUF58"/>
</dbReference>
<organism evidence="3 4">
    <name type="scientific">Glutamicibacter creatinolyticus</name>
    <dbReference type="NCBI Taxonomy" id="162496"/>
    <lineage>
        <taxon>Bacteria</taxon>
        <taxon>Bacillati</taxon>
        <taxon>Actinomycetota</taxon>
        <taxon>Actinomycetes</taxon>
        <taxon>Micrococcales</taxon>
        <taxon>Micrococcaceae</taxon>
        <taxon>Glutamicibacter</taxon>
    </lineage>
</organism>
<evidence type="ECO:0000313" key="4">
    <source>
        <dbReference type="Proteomes" id="UP000307000"/>
    </source>
</evidence>
<dbReference type="KEGG" id="gcr:GcLGCM259_0629"/>
<dbReference type="Proteomes" id="UP000307000">
    <property type="component" value="Chromosome"/>
</dbReference>
<sequence length="451" mass="49293">MGPVPRFDPNDSLSWVREPERFGVLRSWHLDLVSRRGWVVAGSGLAALWLAHLLGRRELMAVGLTLLALVGCAWLVVRLGRLAGQITRMLPERPVSVGEVVPVSLRCEQSAVIREVLPEGYPPAPSFQAPGRFDYELVFRRRGLHLLGPAQQRLADPCGLVDGLVDTGEASGVAVRAHCLSLEHSTALGERMLTGEARHTQSSSVDYYDVGIRDHQQGDSLRQVHWKATARHGRLMVRQENYVATAHSLIVLDRRRSAWHGPGDLNHEIPQGTGAPLASTLRFEKALSLSCSIGELYARHGYQLMVRDLAGQELDNPRPAPSGRAGEIPFPQAAVSGASALDRFEAFHAATTSLGLSEDGQEADARGLAESLGKLLLGFADEPVFLVLGELGVAQARWLAGLSRTVRNVDVFLICAHPERHREAAAQFALTPWRVHLHGAQDPLARLWESP</sequence>